<dbReference type="Proteomes" id="UP000294225">
    <property type="component" value="Unassembled WGS sequence"/>
</dbReference>
<evidence type="ECO:0000313" key="3">
    <source>
        <dbReference type="Proteomes" id="UP000294225"/>
    </source>
</evidence>
<dbReference type="EMBL" id="SJKC01000006">
    <property type="protein sequence ID" value="TCC31984.1"/>
    <property type="molecule type" value="Genomic_DNA"/>
</dbReference>
<dbReference type="RefSeq" id="WP_131499411.1">
    <property type="nucleotide sequence ID" value="NZ_SJKC01000006.1"/>
</dbReference>
<dbReference type="NCBIfam" id="TIGR03919">
    <property type="entry name" value="T7SS_EccB"/>
    <property type="match status" value="1"/>
</dbReference>
<feature type="transmembrane region" description="Helical" evidence="1">
    <location>
        <begin position="40"/>
        <end position="61"/>
    </location>
</feature>
<dbReference type="GO" id="GO:0005576">
    <property type="term" value="C:extracellular region"/>
    <property type="evidence" value="ECO:0007669"/>
    <property type="project" value="TreeGrafter"/>
</dbReference>
<reference evidence="2 3" key="1">
    <citation type="submission" date="2019-02" db="EMBL/GenBank/DDBJ databases">
        <title>Kribbella capetownensis sp. nov. and Kribbella speibonae sp. nov., isolated from soil.</title>
        <authorList>
            <person name="Curtis S.M."/>
            <person name="Norton I."/>
            <person name="Everest G.J."/>
            <person name="Meyers P.R."/>
        </authorList>
    </citation>
    <scope>NUCLEOTIDE SEQUENCE [LARGE SCALE GENOMIC DNA]</scope>
    <source>
        <strain evidence="2 3">YM55</strain>
    </source>
</reference>
<organism evidence="2 3">
    <name type="scientific">Kribbella speibonae</name>
    <dbReference type="NCBI Taxonomy" id="1572660"/>
    <lineage>
        <taxon>Bacteria</taxon>
        <taxon>Bacillati</taxon>
        <taxon>Actinomycetota</taxon>
        <taxon>Actinomycetes</taxon>
        <taxon>Propionibacteriales</taxon>
        <taxon>Kribbellaceae</taxon>
        <taxon>Kribbella</taxon>
    </lineage>
</organism>
<dbReference type="PANTHER" id="PTHR40765">
    <property type="entry name" value="ESX-2 SECRETION SYSTEM ATPASE ECCB2"/>
    <property type="match status" value="1"/>
</dbReference>
<keyword evidence="1" id="KW-0472">Membrane</keyword>
<dbReference type="Pfam" id="PF05108">
    <property type="entry name" value="T7SS_ESX1_EccB"/>
    <property type="match status" value="1"/>
</dbReference>
<gene>
    <name evidence="2" type="primary">eccB</name>
    <name evidence="2" type="ORF">E0H92_36360</name>
</gene>
<proteinExistence type="predicted"/>
<name>A0A4R0IIK5_9ACTN</name>
<protein>
    <submittedName>
        <fullName evidence="2">Type VII secretion protein EccB</fullName>
    </submittedName>
</protein>
<keyword evidence="1" id="KW-0812">Transmembrane</keyword>
<dbReference type="AlphaFoldDB" id="A0A4R0IIK5"/>
<dbReference type="Gene3D" id="3.30.2390.20">
    <property type="entry name" value="Type VII secretion system EccB, repeat 1 domain"/>
    <property type="match status" value="1"/>
</dbReference>
<accession>A0A4R0IIK5</accession>
<dbReference type="InterPro" id="IPR044857">
    <property type="entry name" value="T7SS_EccB_R1"/>
</dbReference>
<dbReference type="InterPro" id="IPR007795">
    <property type="entry name" value="T7SS_EccB"/>
</dbReference>
<sequence>MATRKDQLQSHQFSVQRMVSALVTRETDPEQPPFKRATSAAFGGVAIMILALAVVWVYGMVVPGGNKAWSKGDSVIVEKETGTRYVYLDGHLHPVANYVSALLAIGKRGQTLRVSQRSLAGVPRGPRIGIQDAPDALPPASKLLGGGWTLCSQPSHDQAGTRTSESVLMIGQRPDAGTPMTEDAMLVQVLETGDQYLLSEGYRHRIAKNDVATVAVALHSQPVTRVGAAFVAALPDGQPIAPLRPAEVGTPTGVVPGRPKTLVGQLFFVQTSAGRQYYLATKKALLPISEVQYDIQRAYGPLKAAYNGKSPTAIELNLTAVSEAELPAVSTEEGAVPRDWPRFVGPRDGIGTVCAMFTPGQSLPAILIDPAMPLPDAMTATTKRTRRDTVLADRILITPGTAAVVESRPSDRAPAGTISVITDMGRAYPLSDPKLIQTLGYGAVKPIPIPAALIARIPQGPGLNPTTAIQPVP</sequence>
<evidence type="ECO:0000256" key="1">
    <source>
        <dbReference type="SAM" id="Phobius"/>
    </source>
</evidence>
<dbReference type="PANTHER" id="PTHR40765:SF2">
    <property type="entry name" value="ESX-2 SECRETION SYSTEM ATPASE ECCB2"/>
    <property type="match status" value="1"/>
</dbReference>
<comment type="caution">
    <text evidence="2">The sequence shown here is derived from an EMBL/GenBank/DDBJ whole genome shotgun (WGS) entry which is preliminary data.</text>
</comment>
<evidence type="ECO:0000313" key="2">
    <source>
        <dbReference type="EMBL" id="TCC31984.1"/>
    </source>
</evidence>
<keyword evidence="1" id="KW-1133">Transmembrane helix</keyword>